<reference evidence="2" key="1">
    <citation type="submission" date="2020-12" db="EMBL/GenBank/DDBJ databases">
        <title>The genome sequence of Inhella sp. 1Y17.</title>
        <authorList>
            <person name="Liu Y."/>
        </authorList>
    </citation>
    <scope>NUCLEOTIDE SEQUENCE</scope>
    <source>
        <strain evidence="2">1Y17</strain>
    </source>
</reference>
<accession>A0A931NGL0</accession>
<name>A0A931NGL0_9BURK</name>
<dbReference type="RefSeq" id="WP_198109788.1">
    <property type="nucleotide sequence ID" value="NZ_JAEDAK010000002.1"/>
</dbReference>
<evidence type="ECO:0000313" key="2">
    <source>
        <dbReference type="EMBL" id="MBH9576184.1"/>
    </source>
</evidence>
<protein>
    <submittedName>
        <fullName evidence="2">DUF411 domain-containing protein</fullName>
    </submittedName>
</protein>
<dbReference type="AlphaFoldDB" id="A0A931NGL0"/>
<evidence type="ECO:0000313" key="3">
    <source>
        <dbReference type="Proteomes" id="UP000613266"/>
    </source>
</evidence>
<sequence>MKRRHALSALVALVAAPVGAQGALPKVEVWKDANCGCCKDWIVHLQQQGFQVEAHDTGNAAMRRKVGIPQALGSCHTAQVGGYAIEGHVPAREIKRLLKEKPEAVGLSVPGMPVGSPGMDGPVYGGRKDPYEVLLVRKDGSTRVFQSYS</sequence>
<keyword evidence="3" id="KW-1185">Reference proteome</keyword>
<feature type="chain" id="PRO_5037541757" evidence="1">
    <location>
        <begin position="21"/>
        <end position="149"/>
    </location>
</feature>
<dbReference type="Proteomes" id="UP000613266">
    <property type="component" value="Unassembled WGS sequence"/>
</dbReference>
<dbReference type="EMBL" id="JAEDAK010000002">
    <property type="protein sequence ID" value="MBH9576184.1"/>
    <property type="molecule type" value="Genomic_DNA"/>
</dbReference>
<dbReference type="Pfam" id="PF04214">
    <property type="entry name" value="DUF411"/>
    <property type="match status" value="1"/>
</dbReference>
<keyword evidence="1" id="KW-0732">Signal</keyword>
<dbReference type="InterPro" id="IPR007332">
    <property type="entry name" value="DUF411"/>
</dbReference>
<proteinExistence type="predicted"/>
<feature type="signal peptide" evidence="1">
    <location>
        <begin position="1"/>
        <end position="20"/>
    </location>
</feature>
<comment type="caution">
    <text evidence="2">The sequence shown here is derived from an EMBL/GenBank/DDBJ whole genome shotgun (WGS) entry which is preliminary data.</text>
</comment>
<gene>
    <name evidence="2" type="ORF">I7X39_04610</name>
</gene>
<organism evidence="2 3">
    <name type="scientific">Inhella proteolytica</name>
    <dbReference type="NCBI Taxonomy" id="2795029"/>
    <lineage>
        <taxon>Bacteria</taxon>
        <taxon>Pseudomonadati</taxon>
        <taxon>Pseudomonadota</taxon>
        <taxon>Betaproteobacteria</taxon>
        <taxon>Burkholderiales</taxon>
        <taxon>Sphaerotilaceae</taxon>
        <taxon>Inhella</taxon>
    </lineage>
</organism>
<evidence type="ECO:0000256" key="1">
    <source>
        <dbReference type="SAM" id="SignalP"/>
    </source>
</evidence>